<evidence type="ECO:0000256" key="3">
    <source>
        <dbReference type="ARBA" id="ARBA00023274"/>
    </source>
</evidence>
<evidence type="ECO:0000259" key="5">
    <source>
        <dbReference type="Pfam" id="PF00327"/>
    </source>
</evidence>
<keyword evidence="4" id="KW-0175">Coiled coil</keyword>
<evidence type="ECO:0000256" key="2">
    <source>
        <dbReference type="ARBA" id="ARBA00022980"/>
    </source>
</evidence>
<evidence type="ECO:0000259" key="6">
    <source>
        <dbReference type="Pfam" id="PF08079"/>
    </source>
</evidence>
<evidence type="ECO:0000256" key="4">
    <source>
        <dbReference type="SAM" id="Coils"/>
    </source>
</evidence>
<proteinExistence type="inferred from homology"/>
<dbReference type="GO" id="GO:0022625">
    <property type="term" value="C:cytosolic large ribosomal subunit"/>
    <property type="evidence" value="ECO:0007669"/>
    <property type="project" value="TreeGrafter"/>
</dbReference>
<dbReference type="InterPro" id="IPR039699">
    <property type="entry name" value="Ribosomal_uL30"/>
</dbReference>
<protein>
    <submittedName>
        <fullName evidence="7">60S ribosomal protein L7</fullName>
    </submittedName>
</protein>
<dbReference type="InterPro" id="IPR035808">
    <property type="entry name" value="Ribosomal_uL30_euk_arc"/>
</dbReference>
<keyword evidence="8" id="KW-1185">Reference proteome</keyword>
<dbReference type="Pfam" id="PF08079">
    <property type="entry name" value="Ribosomal_L30_N"/>
    <property type="match status" value="1"/>
</dbReference>
<dbReference type="GO" id="GO:0003723">
    <property type="term" value="F:RNA binding"/>
    <property type="evidence" value="ECO:0007669"/>
    <property type="project" value="InterPro"/>
</dbReference>
<dbReference type="InterPro" id="IPR036919">
    <property type="entry name" value="Ribo_uL30_ferredoxin-like_sf"/>
</dbReference>
<evidence type="ECO:0000313" key="8">
    <source>
        <dbReference type="Proteomes" id="UP000053201"/>
    </source>
</evidence>
<accession>A0A0L0HBY0</accession>
<dbReference type="GO" id="GO:0000463">
    <property type="term" value="P:maturation of LSU-rRNA from tricistronic rRNA transcript (SSU-rRNA, 5.8S rRNA, LSU-rRNA)"/>
    <property type="evidence" value="ECO:0007669"/>
    <property type="project" value="TreeGrafter"/>
</dbReference>
<dbReference type="PANTHER" id="PTHR11524">
    <property type="entry name" value="60S RIBOSOMAL PROTEIN L7"/>
    <property type="match status" value="1"/>
</dbReference>
<dbReference type="Gene3D" id="3.30.1390.20">
    <property type="entry name" value="Ribosomal protein L30, ferredoxin-like fold domain"/>
    <property type="match status" value="1"/>
</dbReference>
<dbReference type="Proteomes" id="UP000053201">
    <property type="component" value="Unassembled WGS sequence"/>
</dbReference>
<dbReference type="OMA" id="IVEPWIA"/>
<feature type="domain" description="Large ribosomal subunit protein uL30 N-terminal eukaryotes" evidence="6">
    <location>
        <begin position="9"/>
        <end position="80"/>
    </location>
</feature>
<dbReference type="InterPro" id="IPR012988">
    <property type="entry name" value="Ribosomal_uL30_N_euk"/>
</dbReference>
<dbReference type="InParanoid" id="A0A0L0HBY0"/>
<dbReference type="eggNOG" id="KOG3184">
    <property type="taxonomic scope" value="Eukaryota"/>
</dbReference>
<keyword evidence="3" id="KW-0687">Ribonucleoprotein</keyword>
<feature type="coiled-coil region" evidence="4">
    <location>
        <begin position="15"/>
        <end position="69"/>
    </location>
</feature>
<organism evidence="7 8">
    <name type="scientific">Spizellomyces punctatus (strain DAOM BR117)</name>
    <dbReference type="NCBI Taxonomy" id="645134"/>
    <lineage>
        <taxon>Eukaryota</taxon>
        <taxon>Fungi</taxon>
        <taxon>Fungi incertae sedis</taxon>
        <taxon>Chytridiomycota</taxon>
        <taxon>Chytridiomycota incertae sedis</taxon>
        <taxon>Chytridiomycetes</taxon>
        <taxon>Spizellomycetales</taxon>
        <taxon>Spizellomycetaceae</taxon>
        <taxon>Spizellomyces</taxon>
    </lineage>
</organism>
<dbReference type="GO" id="GO:0003735">
    <property type="term" value="F:structural constituent of ribosome"/>
    <property type="evidence" value="ECO:0007669"/>
    <property type="project" value="TreeGrafter"/>
</dbReference>
<dbReference type="Pfam" id="PF00327">
    <property type="entry name" value="Ribosomal_L30"/>
    <property type="match status" value="1"/>
</dbReference>
<reference evidence="7 8" key="1">
    <citation type="submission" date="2009-08" db="EMBL/GenBank/DDBJ databases">
        <title>The Genome Sequence of Spizellomyces punctatus strain DAOM BR117.</title>
        <authorList>
            <consortium name="The Broad Institute Genome Sequencing Platform"/>
            <person name="Russ C."/>
            <person name="Cuomo C."/>
            <person name="Shea T."/>
            <person name="Young S.K."/>
            <person name="Zeng Q."/>
            <person name="Koehrsen M."/>
            <person name="Haas B."/>
            <person name="Borodovsky M."/>
            <person name="Guigo R."/>
            <person name="Alvarado L."/>
            <person name="Berlin A."/>
            <person name="Bochicchio J."/>
            <person name="Borenstein D."/>
            <person name="Chapman S."/>
            <person name="Chen Z."/>
            <person name="Engels R."/>
            <person name="Freedman E."/>
            <person name="Gellesch M."/>
            <person name="Goldberg J."/>
            <person name="Griggs A."/>
            <person name="Gujja S."/>
            <person name="Heiman D."/>
            <person name="Hepburn T."/>
            <person name="Howarth C."/>
            <person name="Jen D."/>
            <person name="Larson L."/>
            <person name="Lewis B."/>
            <person name="Mehta T."/>
            <person name="Park D."/>
            <person name="Pearson M."/>
            <person name="Roberts A."/>
            <person name="Saif S."/>
            <person name="Shenoy N."/>
            <person name="Sisk P."/>
            <person name="Stolte C."/>
            <person name="Sykes S."/>
            <person name="Thomson T."/>
            <person name="Walk T."/>
            <person name="White J."/>
            <person name="Yandava C."/>
            <person name="Burger G."/>
            <person name="Gray M.W."/>
            <person name="Holland P.W.H."/>
            <person name="King N."/>
            <person name="Lang F.B.F."/>
            <person name="Roger A.J."/>
            <person name="Ruiz-Trillo I."/>
            <person name="Lander E."/>
            <person name="Nusbaum C."/>
        </authorList>
    </citation>
    <scope>NUCLEOTIDE SEQUENCE [LARGE SCALE GENOMIC DNA]</scope>
    <source>
        <strain evidence="7 8">DAOM BR117</strain>
    </source>
</reference>
<dbReference type="OrthoDB" id="28644at2759"/>
<name>A0A0L0HBY0_SPIPD</name>
<comment type="similarity">
    <text evidence="1">Belongs to the universal ribosomal protein uL30 family.</text>
</comment>
<evidence type="ECO:0000256" key="1">
    <source>
        <dbReference type="ARBA" id="ARBA00007594"/>
    </source>
</evidence>
<dbReference type="PANTHER" id="PTHR11524:SF16">
    <property type="entry name" value="LARGE RIBOSOMAL SUBUNIT PROTEIN UL30"/>
    <property type="match status" value="1"/>
</dbReference>
<dbReference type="VEuPathDB" id="FungiDB:SPPG_06373"/>
<dbReference type="STRING" id="645134.A0A0L0HBY0"/>
<dbReference type="InterPro" id="IPR005998">
    <property type="entry name" value="Ribosomal_uL30_euk"/>
</dbReference>
<dbReference type="AlphaFoldDB" id="A0A0L0HBY0"/>
<gene>
    <name evidence="7" type="ORF">SPPG_06373</name>
</gene>
<dbReference type="NCBIfam" id="TIGR01310">
    <property type="entry name" value="uL30_euk"/>
    <property type="match status" value="1"/>
</dbReference>
<dbReference type="GeneID" id="27689685"/>
<dbReference type="FunFam" id="3.30.1390.20:FF:000003">
    <property type="entry name" value="60S ribosomal protein L7"/>
    <property type="match status" value="1"/>
</dbReference>
<dbReference type="InterPro" id="IPR016082">
    <property type="entry name" value="Ribosomal_uL30_ferredoxin-like"/>
</dbReference>
<dbReference type="CDD" id="cd01657">
    <property type="entry name" value="Ribosomal_L7_archeal_euk"/>
    <property type="match status" value="1"/>
</dbReference>
<feature type="domain" description="Large ribosomal subunit protein uL30-like ferredoxin-like fold" evidence="5">
    <location>
        <begin position="85"/>
        <end position="135"/>
    </location>
</feature>
<evidence type="ECO:0000313" key="7">
    <source>
        <dbReference type="EMBL" id="KNC98692.1"/>
    </source>
</evidence>
<dbReference type="FunCoup" id="A0A0L0HBY0">
    <property type="interactions" value="431"/>
</dbReference>
<sequence>MSDAAKQYVPESVLKKRKTTEKVAAERAVAEAERRKAAAAKRKVIFKRAEQYVKEYRAKERDEVRLKRQAKAHGNFYVPAEAPLAFVIRIKGIMKIPPKPRKILQLLRLTSINSGTFVRLTKATLQMLQWVGPYVAWGYPNLKSVRELVYKRGFAKVDKQRLPITDNAVIEKALGQFGIICVEDLIHEIVTVGPNFKQANAFLWPFHLSNPTGGYKGKKATHFIEGGESGNREDKINALIQKML</sequence>
<dbReference type="SUPFAM" id="SSF55129">
    <property type="entry name" value="Ribosomal protein L30p/L7e"/>
    <property type="match status" value="1"/>
</dbReference>
<dbReference type="FunFam" id="3.30.1390.20:FF:000002">
    <property type="entry name" value="60S ribosomal protein L7"/>
    <property type="match status" value="1"/>
</dbReference>
<dbReference type="EMBL" id="KQ257460">
    <property type="protein sequence ID" value="KNC98692.1"/>
    <property type="molecule type" value="Genomic_DNA"/>
</dbReference>
<dbReference type="RefSeq" id="XP_016606732.1">
    <property type="nucleotide sequence ID" value="XM_016754587.1"/>
</dbReference>
<keyword evidence="2 7" id="KW-0689">Ribosomal protein</keyword>